<dbReference type="InterPro" id="IPR019775">
    <property type="entry name" value="WD40_repeat_CS"/>
</dbReference>
<keyword evidence="3 7" id="KW-0853">WD repeat</keyword>
<keyword evidence="4" id="KW-0677">Repeat</keyword>
<dbReference type="PROSITE" id="PS00678">
    <property type="entry name" value="WD_REPEATS_1"/>
    <property type="match status" value="1"/>
</dbReference>
<evidence type="ECO:0000256" key="2">
    <source>
        <dbReference type="ARBA" id="ARBA00021132"/>
    </source>
</evidence>
<dbReference type="InterPro" id="IPR050853">
    <property type="entry name" value="WD_repeat_DNA-damage-binding"/>
</dbReference>
<dbReference type="GO" id="GO:0003677">
    <property type="term" value="F:DNA binding"/>
    <property type="evidence" value="ECO:0007669"/>
    <property type="project" value="UniProtKB-UniRule"/>
</dbReference>
<comment type="caution">
    <text evidence="10">The sequence shown here is derived from an EMBL/GenBank/DDBJ whole genome shotgun (WGS) entry which is preliminary data.</text>
</comment>
<comment type="function">
    <text evidence="8">DNA-binding protein that binds to both single- and double-stranded DNA. Binds preferentially to UV-damaged DNA. May be involved in DNA-metabolic processes.</text>
</comment>
<keyword evidence="11" id="KW-1185">Reference proteome</keyword>
<dbReference type="GO" id="GO:0005634">
    <property type="term" value="C:nucleus"/>
    <property type="evidence" value="ECO:0007669"/>
    <property type="project" value="TreeGrafter"/>
</dbReference>
<reference evidence="10" key="1">
    <citation type="submission" date="2023-04" db="EMBL/GenBank/DDBJ databases">
        <title>Ambrosiozyma monospora NBRC 1965.</title>
        <authorList>
            <person name="Ichikawa N."/>
            <person name="Sato H."/>
            <person name="Tonouchi N."/>
        </authorList>
    </citation>
    <scope>NUCLEOTIDE SEQUENCE</scope>
    <source>
        <strain evidence="10">NBRC 1965</strain>
    </source>
</reference>
<dbReference type="PANTHER" id="PTHR14773:SF0">
    <property type="entry name" value="WD REPEAT-CONTAINING PROTEIN 76"/>
    <property type="match status" value="1"/>
</dbReference>
<dbReference type="Proteomes" id="UP001165063">
    <property type="component" value="Unassembled WGS sequence"/>
</dbReference>
<evidence type="ECO:0000256" key="4">
    <source>
        <dbReference type="ARBA" id="ARBA00022737"/>
    </source>
</evidence>
<keyword evidence="5 8" id="KW-0227">DNA damage</keyword>
<feature type="repeat" description="WD" evidence="7">
    <location>
        <begin position="115"/>
        <end position="151"/>
    </location>
</feature>
<evidence type="ECO:0000256" key="3">
    <source>
        <dbReference type="ARBA" id="ARBA00022574"/>
    </source>
</evidence>
<dbReference type="Pfam" id="PF00400">
    <property type="entry name" value="WD40"/>
    <property type="match status" value="1"/>
</dbReference>
<evidence type="ECO:0000313" key="11">
    <source>
        <dbReference type="Proteomes" id="UP001165063"/>
    </source>
</evidence>
<sequence>MGIWSVEDEDNERASPEISHFKFHTKSIPKFEIRSEKPEEVISASYDGTIRQFDLTKGISKTVLEFDDEYGSSCGITDIKFIDTNICYLVSMEGEFSTFDIREKNNWKRSGLEVLRLHDKKNGMFTVNPNNISQVATGSNDRTLRIWDLRTVGPSTWSTYEDSKSPHCIGSYRSRLSVSSADWNRSNDIVCNGYDNTIRIFQLGEQITGRKPIIQPILGEEEWEGIPNNLAPFNTLKHNCQTGQWVSILKARWHLNPSDGVEKFVIGNMNHSFDVFDRNGDMLAHLNDVKMTATPAACNFHPTENWLVGANSRGRPYLFLPSSDPADIKEEDEEEKEDNSVDIKEEDSNAIKKEDSNVIKKEEV</sequence>
<dbReference type="InterPro" id="IPR036322">
    <property type="entry name" value="WD40_repeat_dom_sf"/>
</dbReference>
<dbReference type="PROSITE" id="PS50082">
    <property type="entry name" value="WD_REPEATS_2"/>
    <property type="match status" value="1"/>
</dbReference>
<dbReference type="OrthoDB" id="9890280at2759"/>
<protein>
    <recommendedName>
        <fullName evidence="2 8">DNA damage-binding protein CMR1</fullName>
    </recommendedName>
</protein>
<accession>A0A9W6Z7D2</accession>
<dbReference type="EMBL" id="BSXU01005760">
    <property type="protein sequence ID" value="GMG55562.1"/>
    <property type="molecule type" value="Genomic_DNA"/>
</dbReference>
<organism evidence="10 11">
    <name type="scientific">Ambrosiozyma monospora</name>
    <name type="common">Yeast</name>
    <name type="synonym">Endomycopsis monosporus</name>
    <dbReference type="NCBI Taxonomy" id="43982"/>
    <lineage>
        <taxon>Eukaryota</taxon>
        <taxon>Fungi</taxon>
        <taxon>Dikarya</taxon>
        <taxon>Ascomycota</taxon>
        <taxon>Saccharomycotina</taxon>
        <taxon>Pichiomycetes</taxon>
        <taxon>Pichiales</taxon>
        <taxon>Pichiaceae</taxon>
        <taxon>Ambrosiozyma</taxon>
    </lineage>
</organism>
<name>A0A9W6Z7D2_AMBMO</name>
<evidence type="ECO:0000256" key="5">
    <source>
        <dbReference type="ARBA" id="ARBA00022763"/>
    </source>
</evidence>
<dbReference type="PANTHER" id="PTHR14773">
    <property type="entry name" value="WD REPEAT-CONTAINING PROTEIN 76"/>
    <property type="match status" value="1"/>
</dbReference>
<evidence type="ECO:0000313" key="10">
    <source>
        <dbReference type="EMBL" id="GMG55562.1"/>
    </source>
</evidence>
<evidence type="ECO:0000256" key="1">
    <source>
        <dbReference type="ARBA" id="ARBA00005434"/>
    </source>
</evidence>
<proteinExistence type="inferred from homology"/>
<evidence type="ECO:0000256" key="6">
    <source>
        <dbReference type="ARBA" id="ARBA00023125"/>
    </source>
</evidence>
<dbReference type="SMART" id="SM00320">
    <property type="entry name" value="WD40"/>
    <property type="match status" value="3"/>
</dbReference>
<dbReference type="AlphaFoldDB" id="A0A9W6Z7D2"/>
<dbReference type="InterPro" id="IPR001680">
    <property type="entry name" value="WD40_rpt"/>
</dbReference>
<feature type="compositionally biased region" description="Basic and acidic residues" evidence="9">
    <location>
        <begin position="338"/>
        <end position="364"/>
    </location>
</feature>
<evidence type="ECO:0000256" key="7">
    <source>
        <dbReference type="PROSITE-ProRule" id="PRU00221"/>
    </source>
</evidence>
<dbReference type="SUPFAM" id="SSF50978">
    <property type="entry name" value="WD40 repeat-like"/>
    <property type="match status" value="1"/>
</dbReference>
<feature type="region of interest" description="Disordered" evidence="9">
    <location>
        <begin position="321"/>
        <end position="364"/>
    </location>
</feature>
<dbReference type="GO" id="GO:2000001">
    <property type="term" value="P:regulation of DNA damage checkpoint"/>
    <property type="evidence" value="ECO:0007669"/>
    <property type="project" value="TreeGrafter"/>
</dbReference>
<evidence type="ECO:0000256" key="8">
    <source>
        <dbReference type="RuleBase" id="RU365004"/>
    </source>
</evidence>
<gene>
    <name evidence="10" type="ORF">Amon01_000763600</name>
</gene>
<dbReference type="Gene3D" id="2.130.10.10">
    <property type="entry name" value="YVTN repeat-like/Quinoprotein amine dehydrogenase"/>
    <property type="match status" value="1"/>
</dbReference>
<dbReference type="InterPro" id="IPR015943">
    <property type="entry name" value="WD40/YVTN_repeat-like_dom_sf"/>
</dbReference>
<evidence type="ECO:0000256" key="9">
    <source>
        <dbReference type="SAM" id="MobiDB-lite"/>
    </source>
</evidence>
<dbReference type="GO" id="GO:0006974">
    <property type="term" value="P:DNA damage response"/>
    <property type="evidence" value="ECO:0007669"/>
    <property type="project" value="UniProtKB-KW"/>
</dbReference>
<comment type="similarity">
    <text evidence="1 8">Belongs to the WD repeat DDB2/WDR76 family.</text>
</comment>
<keyword evidence="6 8" id="KW-0238">DNA-binding</keyword>